<sequence length="115" mass="12711">MSANSTGAAITMTAPNKAHKVMRFEVRDRPVNLLFAPARNEVFRLAKVVSVIGSDVNTVLIRDQSGEAKLFGYSHTTDYDVDRPGDYVLIFAGCNDPQSVVTRREIGIQFMRCCA</sequence>
<dbReference type="EMBL" id="MTEJ01000111">
    <property type="protein sequence ID" value="OQX10495.1"/>
    <property type="molecule type" value="Genomic_DNA"/>
</dbReference>
<proteinExistence type="predicted"/>
<dbReference type="Proteomes" id="UP000192491">
    <property type="component" value="Unassembled WGS sequence"/>
</dbReference>
<accession>A0A1Y1QPI5</accession>
<evidence type="ECO:0000313" key="1">
    <source>
        <dbReference type="EMBL" id="OQX10495.1"/>
    </source>
</evidence>
<dbReference type="AlphaFoldDB" id="A0A1Y1QPI5"/>
<comment type="caution">
    <text evidence="1">The sequence shown here is derived from an EMBL/GenBank/DDBJ whole genome shotgun (WGS) entry which is preliminary data.</text>
</comment>
<organism evidence="1 2">
    <name type="scientific">Thiothrix lacustris</name>
    <dbReference type="NCBI Taxonomy" id="525917"/>
    <lineage>
        <taxon>Bacteria</taxon>
        <taxon>Pseudomonadati</taxon>
        <taxon>Pseudomonadota</taxon>
        <taxon>Gammaproteobacteria</taxon>
        <taxon>Thiotrichales</taxon>
        <taxon>Thiotrichaceae</taxon>
        <taxon>Thiothrix</taxon>
    </lineage>
</organism>
<name>A0A1Y1QPI5_9GAMM</name>
<gene>
    <name evidence="1" type="ORF">BWK73_20115</name>
</gene>
<reference evidence="1 2" key="1">
    <citation type="submission" date="2017-01" db="EMBL/GenBank/DDBJ databases">
        <title>Novel large sulfur bacteria in the metagenomes of groundwater-fed chemosynthetic microbial mats in the Lake Huron basin.</title>
        <authorList>
            <person name="Sharrar A.M."/>
            <person name="Flood B.E."/>
            <person name="Bailey J.V."/>
            <person name="Jones D.S."/>
            <person name="Biddanda B."/>
            <person name="Ruberg S.A."/>
            <person name="Marcus D.N."/>
            <person name="Dick G.J."/>
        </authorList>
    </citation>
    <scope>NUCLEOTIDE SEQUENCE [LARGE SCALE GENOMIC DNA]</scope>
    <source>
        <strain evidence="1">A8</strain>
    </source>
</reference>
<evidence type="ECO:0000313" key="2">
    <source>
        <dbReference type="Proteomes" id="UP000192491"/>
    </source>
</evidence>
<protein>
    <submittedName>
        <fullName evidence="1">Uncharacterized protein</fullName>
    </submittedName>
</protein>